<protein>
    <recommendedName>
        <fullName evidence="3">ferric-chelate reductase (NADPH)</fullName>
        <ecNumber evidence="3">1.16.1.9</ecNumber>
    </recommendedName>
</protein>
<evidence type="ECO:0000259" key="15">
    <source>
        <dbReference type="PROSITE" id="PS51384"/>
    </source>
</evidence>
<evidence type="ECO:0000313" key="17">
    <source>
        <dbReference type="Proteomes" id="UP000092666"/>
    </source>
</evidence>
<evidence type="ECO:0000256" key="6">
    <source>
        <dbReference type="ARBA" id="ARBA00022692"/>
    </source>
</evidence>
<feature type="transmembrane region" description="Helical" evidence="14">
    <location>
        <begin position="299"/>
        <end position="317"/>
    </location>
</feature>
<keyword evidence="5" id="KW-1003">Cell membrane</keyword>
<name>A0A1B9GNS6_9TREE</name>
<feature type="transmembrane region" description="Helical" evidence="14">
    <location>
        <begin position="67"/>
        <end position="86"/>
    </location>
</feature>
<dbReference type="Pfam" id="PF08030">
    <property type="entry name" value="NAD_binding_6"/>
    <property type="match status" value="1"/>
</dbReference>
<dbReference type="InterPro" id="IPR039261">
    <property type="entry name" value="FNR_nucleotide-bd"/>
</dbReference>
<reference evidence="17" key="2">
    <citation type="submission" date="2013-12" db="EMBL/GenBank/DDBJ databases">
        <title>Evolution of pathogenesis and genome organization in the Tremellales.</title>
        <authorList>
            <person name="Cuomo C."/>
            <person name="Litvintseva A."/>
            <person name="Heitman J."/>
            <person name="Chen Y."/>
            <person name="Sun S."/>
            <person name="Springer D."/>
            <person name="Dromer F."/>
            <person name="Young S."/>
            <person name="Zeng Q."/>
            <person name="Chapman S."/>
            <person name="Gujja S."/>
            <person name="Saif S."/>
            <person name="Birren B."/>
        </authorList>
    </citation>
    <scope>NUCLEOTIDE SEQUENCE [LARGE SCALE GENOMIC DNA]</scope>
    <source>
        <strain evidence="17">BCC8398</strain>
    </source>
</reference>
<dbReference type="PROSITE" id="PS51384">
    <property type="entry name" value="FAD_FR"/>
    <property type="match status" value="1"/>
</dbReference>
<keyword evidence="9" id="KW-0560">Oxidoreductase</keyword>
<evidence type="ECO:0000256" key="1">
    <source>
        <dbReference type="ARBA" id="ARBA00004651"/>
    </source>
</evidence>
<evidence type="ECO:0000256" key="9">
    <source>
        <dbReference type="ARBA" id="ARBA00023002"/>
    </source>
</evidence>
<dbReference type="SFLD" id="SFLDG01168">
    <property type="entry name" value="Ferric_reductase_subgroup_(FRE"/>
    <property type="match status" value="1"/>
</dbReference>
<dbReference type="GO" id="GO:0005886">
    <property type="term" value="C:plasma membrane"/>
    <property type="evidence" value="ECO:0007669"/>
    <property type="project" value="UniProtKB-SubCell"/>
</dbReference>
<evidence type="ECO:0000313" key="16">
    <source>
        <dbReference type="EMBL" id="OCF32667.1"/>
    </source>
</evidence>
<dbReference type="AlphaFoldDB" id="A0A1B9GNS6"/>
<keyword evidence="12" id="KW-0325">Glycoprotein</keyword>
<dbReference type="InterPro" id="IPR013121">
    <property type="entry name" value="Fe_red_NAD-bd_6"/>
</dbReference>
<dbReference type="Pfam" id="PF08022">
    <property type="entry name" value="FAD_binding_8"/>
    <property type="match status" value="1"/>
</dbReference>
<dbReference type="OrthoDB" id="17725at2759"/>
<dbReference type="InterPro" id="IPR017938">
    <property type="entry name" value="Riboflavin_synthase-like_b-brl"/>
</dbReference>
<dbReference type="EC" id="1.16.1.9" evidence="3"/>
<evidence type="ECO:0000256" key="2">
    <source>
        <dbReference type="ARBA" id="ARBA00006278"/>
    </source>
</evidence>
<evidence type="ECO:0000256" key="12">
    <source>
        <dbReference type="ARBA" id="ARBA00023180"/>
    </source>
</evidence>
<dbReference type="InterPro" id="IPR017927">
    <property type="entry name" value="FAD-bd_FR_type"/>
</dbReference>
<feature type="transmembrane region" description="Helical" evidence="14">
    <location>
        <begin position="385"/>
        <end position="404"/>
    </location>
</feature>
<keyword evidence="17" id="KW-1185">Reference proteome</keyword>
<accession>A0A1B9GNS6</accession>
<evidence type="ECO:0000256" key="14">
    <source>
        <dbReference type="SAM" id="Phobius"/>
    </source>
</evidence>
<reference evidence="16 17" key="1">
    <citation type="submission" date="2013-07" db="EMBL/GenBank/DDBJ databases">
        <title>The Genome Sequence of Cryptococcus heveanensis BCC8398.</title>
        <authorList>
            <consortium name="The Broad Institute Genome Sequencing Platform"/>
            <person name="Cuomo C."/>
            <person name="Litvintseva A."/>
            <person name="Chen Y."/>
            <person name="Heitman J."/>
            <person name="Sun S."/>
            <person name="Springer D."/>
            <person name="Dromer F."/>
            <person name="Young S.K."/>
            <person name="Zeng Q."/>
            <person name="Gargeya S."/>
            <person name="Fitzgerald M."/>
            <person name="Abouelleil A."/>
            <person name="Alvarado L."/>
            <person name="Berlin A.M."/>
            <person name="Chapman S.B."/>
            <person name="Dewar J."/>
            <person name="Goldberg J."/>
            <person name="Griggs A."/>
            <person name="Gujja S."/>
            <person name="Hansen M."/>
            <person name="Howarth C."/>
            <person name="Imamovic A."/>
            <person name="Larimer J."/>
            <person name="McCowan C."/>
            <person name="Murphy C."/>
            <person name="Pearson M."/>
            <person name="Priest M."/>
            <person name="Roberts A."/>
            <person name="Saif S."/>
            <person name="Shea T."/>
            <person name="Sykes S."/>
            <person name="Wortman J."/>
            <person name="Nusbaum C."/>
            <person name="Birren B."/>
        </authorList>
    </citation>
    <scope>NUCLEOTIDE SEQUENCE [LARGE SCALE GENOMIC DNA]</scope>
    <source>
        <strain evidence="16 17">BCC8398</strain>
    </source>
</reference>
<proteinExistence type="inferred from homology"/>
<dbReference type="SUPFAM" id="SSF52343">
    <property type="entry name" value="Ferredoxin reductase-like, C-terminal NADP-linked domain"/>
    <property type="match status" value="1"/>
</dbReference>
<evidence type="ECO:0000256" key="13">
    <source>
        <dbReference type="ARBA" id="ARBA00048483"/>
    </source>
</evidence>
<evidence type="ECO:0000256" key="8">
    <source>
        <dbReference type="ARBA" id="ARBA00022989"/>
    </source>
</evidence>
<dbReference type="InterPro" id="IPR013130">
    <property type="entry name" value="Fe3_Rdtase_TM_dom"/>
</dbReference>
<evidence type="ECO:0000256" key="7">
    <source>
        <dbReference type="ARBA" id="ARBA00022982"/>
    </source>
</evidence>
<organism evidence="16 17">
    <name type="scientific">Kwoniella heveanensis BCC8398</name>
    <dbReference type="NCBI Taxonomy" id="1296120"/>
    <lineage>
        <taxon>Eukaryota</taxon>
        <taxon>Fungi</taxon>
        <taxon>Dikarya</taxon>
        <taxon>Basidiomycota</taxon>
        <taxon>Agaricomycotina</taxon>
        <taxon>Tremellomycetes</taxon>
        <taxon>Tremellales</taxon>
        <taxon>Cryptococcaceae</taxon>
        <taxon>Kwoniella</taxon>
    </lineage>
</organism>
<keyword evidence="11 14" id="KW-0472">Membrane</keyword>
<keyword evidence="10" id="KW-0406">Ion transport</keyword>
<dbReference type="Proteomes" id="UP000092666">
    <property type="component" value="Unassembled WGS sequence"/>
</dbReference>
<keyword evidence="4" id="KW-0813">Transport</keyword>
<comment type="catalytic activity">
    <reaction evidence="13">
        <text>2 a Fe(II)-siderophore + NADP(+) + H(+) = 2 a Fe(III)-siderophore + NADPH</text>
        <dbReference type="Rhea" id="RHEA:28795"/>
        <dbReference type="Rhea" id="RHEA-COMP:11342"/>
        <dbReference type="Rhea" id="RHEA-COMP:11344"/>
        <dbReference type="ChEBI" id="CHEBI:15378"/>
        <dbReference type="ChEBI" id="CHEBI:29033"/>
        <dbReference type="ChEBI" id="CHEBI:29034"/>
        <dbReference type="ChEBI" id="CHEBI:57783"/>
        <dbReference type="ChEBI" id="CHEBI:58349"/>
        <dbReference type="EC" id="1.16.1.9"/>
    </reaction>
</comment>
<feature type="transmembrane region" description="Helical" evidence="14">
    <location>
        <begin position="219"/>
        <end position="241"/>
    </location>
</feature>
<keyword evidence="6 14" id="KW-0812">Transmembrane</keyword>
<dbReference type="GO" id="GO:0006879">
    <property type="term" value="P:intracellular iron ion homeostasis"/>
    <property type="evidence" value="ECO:0007669"/>
    <property type="project" value="TreeGrafter"/>
</dbReference>
<evidence type="ECO:0000256" key="11">
    <source>
        <dbReference type="ARBA" id="ARBA00023136"/>
    </source>
</evidence>
<comment type="subcellular location">
    <subcellularLocation>
        <location evidence="1">Cell membrane</location>
        <topology evidence="1">Multi-pass membrane protein</topology>
    </subcellularLocation>
</comment>
<keyword evidence="8 14" id="KW-1133">Transmembrane helix</keyword>
<comment type="similarity">
    <text evidence="2">Belongs to the ferric reductase (FRE) family.</text>
</comment>
<feature type="transmembrane region" description="Helical" evidence="14">
    <location>
        <begin position="333"/>
        <end position="352"/>
    </location>
</feature>
<dbReference type="SFLD" id="SFLDS00052">
    <property type="entry name" value="Ferric_Reductase_Domain"/>
    <property type="match status" value="1"/>
</dbReference>
<dbReference type="Pfam" id="PF01794">
    <property type="entry name" value="Ferric_reduct"/>
    <property type="match status" value="1"/>
</dbReference>
<evidence type="ECO:0000256" key="10">
    <source>
        <dbReference type="ARBA" id="ARBA00023065"/>
    </source>
</evidence>
<gene>
    <name evidence="16" type="ORF">I316_05588</name>
</gene>
<dbReference type="GO" id="GO:0052851">
    <property type="term" value="F:ferric-chelate reductase (NADPH) activity"/>
    <property type="evidence" value="ECO:0007669"/>
    <property type="project" value="UniProtKB-EC"/>
</dbReference>
<dbReference type="GO" id="GO:0006826">
    <property type="term" value="P:iron ion transport"/>
    <property type="evidence" value="ECO:0007669"/>
    <property type="project" value="TreeGrafter"/>
</dbReference>
<keyword evidence="7" id="KW-0249">Electron transport</keyword>
<evidence type="ECO:0000256" key="3">
    <source>
        <dbReference type="ARBA" id="ARBA00012668"/>
    </source>
</evidence>
<dbReference type="PANTHER" id="PTHR32361:SF9">
    <property type="entry name" value="FERRIC REDUCTASE TRANSMEMBRANE COMPONENT 3-RELATED"/>
    <property type="match status" value="1"/>
</dbReference>
<dbReference type="InterPro" id="IPR013112">
    <property type="entry name" value="FAD-bd_8"/>
</dbReference>
<dbReference type="CDD" id="cd06186">
    <property type="entry name" value="NOX_Duox_like_FAD_NADP"/>
    <property type="match status" value="1"/>
</dbReference>
<dbReference type="SUPFAM" id="SSF63380">
    <property type="entry name" value="Riboflavin synthase domain-like"/>
    <property type="match status" value="1"/>
</dbReference>
<feature type="domain" description="FAD-binding FR-type" evidence="15">
    <location>
        <begin position="383"/>
        <end position="518"/>
    </location>
</feature>
<evidence type="ECO:0000256" key="4">
    <source>
        <dbReference type="ARBA" id="ARBA00022448"/>
    </source>
</evidence>
<dbReference type="GO" id="GO:0015677">
    <property type="term" value="P:copper ion import"/>
    <property type="evidence" value="ECO:0007669"/>
    <property type="project" value="TreeGrafter"/>
</dbReference>
<evidence type="ECO:0000256" key="5">
    <source>
        <dbReference type="ARBA" id="ARBA00022475"/>
    </source>
</evidence>
<sequence length="776" mass="84133">MPLIGNPSLAGVLYGPSVTFDVQVLAATQTVAAVASLETEAAVNQTLINEMQKAAQMGMSSTMPRNLYLAFAGLLALCMIISHPRFLARLFASLKSEDRLTSPSSAINPLHAALDSPVTERSVGGGGLRQGWFLRRGENKSNNIQFSHRPLHSPISTKSDPFASPLDEKSRLAFPVAQSTPAPRLYPPPHIVPLLFNLPFSSSLLFTPFSRLPNPFKSYLTVTQLYLVVGYCILISFALIWKSDLSPATKDKGYGGDFMRSGLVSMAQIPLAIALGVRGNIIGLCVGKGYERLKVFHKIVGRLTFLAATVHSVAYIYKWSVAGKFSAYAKKPFAMWGILSYFALVLIVITSLPQVRKTWHGFFEMCHFIGIIGTVLGLALHVPVAVPFCIASLVVYALSIFCSLTKTRFAHAELHALPGAATTVITFPSIQSGWRAGQHVRIRIPALGIRHGLEGHPFTIASAPDGEGLVLMAKNVGDWTARLFTLAQRSSDSEDRAEGGKNNATVIIEGPYGGLGNTLAPSFSSVLLIAGGSGITQALSLAHDLITRAPTGVVRARTIDLVWMVRTEDAAKPIVPTLIELVNEAKQWEVQCLEGRRKGEKKPQPTALRVKIFVTRCPASSPINLLSEDMMYDQSFHAREDPRIRLGNGHLPECISGGIKGLKRQPSAADKEKYAYLCRNPSSASTVSTLTIKHNTPLSTISVNPVRPNFDVLLSSLAEETIARHGRQMTDASGILVTACGPEGMVHAARESVRKLEEYKQRAAGGVEFEDENFGY</sequence>
<dbReference type="InterPro" id="IPR051410">
    <property type="entry name" value="Ferric/Cupric_Reductase"/>
</dbReference>
<dbReference type="STRING" id="1296120.A0A1B9GNS6"/>
<dbReference type="PANTHER" id="PTHR32361">
    <property type="entry name" value="FERRIC/CUPRIC REDUCTASE TRANSMEMBRANE COMPONENT"/>
    <property type="match status" value="1"/>
</dbReference>
<dbReference type="Gene3D" id="3.40.50.80">
    <property type="entry name" value="Nucleotide-binding domain of ferredoxin-NADP reductase (FNR) module"/>
    <property type="match status" value="1"/>
</dbReference>
<dbReference type="EMBL" id="KV700129">
    <property type="protein sequence ID" value="OCF32667.1"/>
    <property type="molecule type" value="Genomic_DNA"/>
</dbReference>
<feature type="transmembrane region" description="Helical" evidence="14">
    <location>
        <begin position="261"/>
        <end position="287"/>
    </location>
</feature>